<dbReference type="InterPro" id="IPR020588">
    <property type="entry name" value="RecA_ATP-bd"/>
</dbReference>
<dbReference type="PROSITE" id="PS50162">
    <property type="entry name" value="RECA_2"/>
    <property type="match status" value="1"/>
</dbReference>
<evidence type="ECO:0000259" key="4">
    <source>
        <dbReference type="PROSITE" id="PS50162"/>
    </source>
</evidence>
<dbReference type="InterPro" id="IPR008547">
    <property type="entry name" value="DUF829_TMEM53"/>
</dbReference>
<proteinExistence type="predicted"/>
<dbReference type="EMBL" id="KZ559151">
    <property type="protein sequence ID" value="PLB36464.1"/>
    <property type="molecule type" value="Genomic_DNA"/>
</dbReference>
<dbReference type="RefSeq" id="XP_024670476.1">
    <property type="nucleotide sequence ID" value="XM_024816683.1"/>
</dbReference>
<organism evidence="5 6">
    <name type="scientific">Aspergillus candidus</name>
    <dbReference type="NCBI Taxonomy" id="41067"/>
    <lineage>
        <taxon>Eukaryota</taxon>
        <taxon>Fungi</taxon>
        <taxon>Dikarya</taxon>
        <taxon>Ascomycota</taxon>
        <taxon>Pezizomycotina</taxon>
        <taxon>Eurotiomycetes</taxon>
        <taxon>Eurotiomycetidae</taxon>
        <taxon>Eurotiales</taxon>
        <taxon>Aspergillaceae</taxon>
        <taxon>Aspergillus</taxon>
        <taxon>Aspergillus subgen. Circumdati</taxon>
    </lineage>
</organism>
<dbReference type="SUPFAM" id="SSF53474">
    <property type="entry name" value="alpha/beta-Hydrolases"/>
    <property type="match status" value="1"/>
</dbReference>
<dbReference type="PANTHER" id="PTHR22942:SF66">
    <property type="entry name" value="RE19845P"/>
    <property type="match status" value="1"/>
</dbReference>
<dbReference type="STRING" id="41067.A0A2I2F770"/>
<feature type="region of interest" description="Disordered" evidence="3">
    <location>
        <begin position="755"/>
        <end position="847"/>
    </location>
</feature>
<dbReference type="InterPro" id="IPR027417">
    <property type="entry name" value="P-loop_NTPase"/>
</dbReference>
<dbReference type="Pfam" id="PF05705">
    <property type="entry name" value="DUF829"/>
    <property type="match status" value="1"/>
</dbReference>
<reference evidence="5 6" key="1">
    <citation type="submission" date="2017-12" db="EMBL/GenBank/DDBJ databases">
        <authorList>
            <consortium name="DOE Joint Genome Institute"/>
            <person name="Haridas S."/>
            <person name="Kjaerbolling I."/>
            <person name="Vesth T.C."/>
            <person name="Frisvad J.C."/>
            <person name="Nybo J.L."/>
            <person name="Theobald S."/>
            <person name="Kuo A."/>
            <person name="Bowyer P."/>
            <person name="Matsuda Y."/>
            <person name="Mondo S."/>
            <person name="Lyhne E.K."/>
            <person name="Kogle M.E."/>
            <person name="Clum A."/>
            <person name="Lipzen A."/>
            <person name="Salamov A."/>
            <person name="Ngan C.Y."/>
            <person name="Daum C."/>
            <person name="Chiniquy J."/>
            <person name="Barry K."/>
            <person name="LaButti K."/>
            <person name="Simmons B.A."/>
            <person name="Magnuson J.K."/>
            <person name="Mortensen U.H."/>
            <person name="Larsen T.O."/>
            <person name="Grigoriev I.V."/>
            <person name="Baker S.E."/>
            <person name="Andersen M.R."/>
            <person name="Nordberg H.P."/>
            <person name="Cantor M.N."/>
            <person name="Hua S.X."/>
        </authorList>
    </citation>
    <scope>NUCLEOTIDE SEQUENCE [LARGE SCALE GENOMIC DNA]</scope>
    <source>
        <strain evidence="5 6">CBS 102.13</strain>
    </source>
</reference>
<feature type="domain" description="RecA family profile 1" evidence="4">
    <location>
        <begin position="403"/>
        <end position="580"/>
    </location>
</feature>
<dbReference type="GO" id="GO:0140664">
    <property type="term" value="F:ATP-dependent DNA damage sensor activity"/>
    <property type="evidence" value="ECO:0007669"/>
    <property type="project" value="InterPro"/>
</dbReference>
<dbReference type="GO" id="GO:0000150">
    <property type="term" value="F:DNA strand exchange activity"/>
    <property type="evidence" value="ECO:0007669"/>
    <property type="project" value="TreeGrafter"/>
</dbReference>
<evidence type="ECO:0000256" key="2">
    <source>
        <dbReference type="ARBA" id="ARBA00022840"/>
    </source>
</evidence>
<dbReference type="SUPFAM" id="SSF52540">
    <property type="entry name" value="P-loop containing nucleoside triphosphate hydrolases"/>
    <property type="match status" value="1"/>
</dbReference>
<evidence type="ECO:0000256" key="1">
    <source>
        <dbReference type="ARBA" id="ARBA00022741"/>
    </source>
</evidence>
<evidence type="ECO:0000313" key="5">
    <source>
        <dbReference type="EMBL" id="PLB36464.1"/>
    </source>
</evidence>
<accession>A0A2I2F770</accession>
<dbReference type="OrthoDB" id="77878at2759"/>
<feature type="compositionally biased region" description="Basic and acidic residues" evidence="3">
    <location>
        <begin position="829"/>
        <end position="846"/>
    </location>
</feature>
<dbReference type="AlphaFoldDB" id="A0A2I2F770"/>
<name>A0A2I2F770_ASPCN</name>
<keyword evidence="6" id="KW-1185">Reference proteome</keyword>
<evidence type="ECO:0000313" key="6">
    <source>
        <dbReference type="Proteomes" id="UP000234585"/>
    </source>
</evidence>
<dbReference type="GO" id="GO:0003697">
    <property type="term" value="F:single-stranded DNA binding"/>
    <property type="evidence" value="ECO:0007669"/>
    <property type="project" value="TreeGrafter"/>
</dbReference>
<dbReference type="Pfam" id="PF08423">
    <property type="entry name" value="Rad51"/>
    <property type="match status" value="1"/>
</dbReference>
<keyword evidence="2" id="KW-0067">ATP-binding</keyword>
<dbReference type="GeneID" id="36523843"/>
<dbReference type="GO" id="GO:0061982">
    <property type="term" value="P:meiosis I cell cycle process"/>
    <property type="evidence" value="ECO:0007669"/>
    <property type="project" value="UniProtKB-ARBA"/>
</dbReference>
<dbReference type="GO" id="GO:0005524">
    <property type="term" value="F:ATP binding"/>
    <property type="evidence" value="ECO:0007669"/>
    <property type="project" value="UniProtKB-KW"/>
</dbReference>
<feature type="compositionally biased region" description="Low complexity" evidence="3">
    <location>
        <begin position="774"/>
        <end position="783"/>
    </location>
</feature>
<gene>
    <name evidence="5" type="ORF">BDW47DRAFT_127242</name>
</gene>
<dbReference type="InterPro" id="IPR003593">
    <property type="entry name" value="AAA+_ATPase"/>
</dbReference>
<evidence type="ECO:0000256" key="3">
    <source>
        <dbReference type="SAM" id="MobiDB-lite"/>
    </source>
</evidence>
<dbReference type="GO" id="GO:0006312">
    <property type="term" value="P:mitotic recombination"/>
    <property type="evidence" value="ECO:0007669"/>
    <property type="project" value="TreeGrafter"/>
</dbReference>
<keyword evidence="1" id="KW-0547">Nucleotide-binding</keyword>
<dbReference type="PANTHER" id="PTHR22942">
    <property type="entry name" value="RECA/RAD51/RADA DNA STRAND-PAIRING FAMILY MEMBER"/>
    <property type="match status" value="1"/>
</dbReference>
<dbReference type="GO" id="GO:0003690">
    <property type="term" value="F:double-stranded DNA binding"/>
    <property type="evidence" value="ECO:0007669"/>
    <property type="project" value="TreeGrafter"/>
</dbReference>
<dbReference type="GO" id="GO:0042148">
    <property type="term" value="P:DNA strand invasion"/>
    <property type="evidence" value="ECO:0007669"/>
    <property type="project" value="TreeGrafter"/>
</dbReference>
<dbReference type="GO" id="GO:0000730">
    <property type="term" value="P:DNA recombinase assembly"/>
    <property type="evidence" value="ECO:0007669"/>
    <property type="project" value="TreeGrafter"/>
</dbReference>
<feature type="compositionally biased region" description="Polar residues" evidence="3">
    <location>
        <begin position="629"/>
        <end position="644"/>
    </location>
</feature>
<sequence>MASQTPLQSLAQNIHLYEPPSITDATPNDPSLVILCTWLGGATPRRIHKYIEGYRQQFPNSCILLITSIVLDITIRTIHAIRARLQPARDAIARILTTHNDRANVTPPSGDSSSSSSSILLHVFSHGGGNTAVQLALSWQEEHNYPLPLRGVILDCSPGDTTFRRSYNAAVLSLPTETTPHVHTIGRALLYPTIATVTVLQHLHLMASVRDLRRQLNDPAVFGAGVPRLYLFSEADEMVGAHNVRSHAVDARRAGFAVDEVVFREAEHCALVLEDAGRYWGAVKRFWGEGVQEIQMRAVEERVSIFPSSNKFIHFTPHAHIIPPLERSHISTVDLITLDPLEIAKRAHVPPADVRRLTTQLVRALHHDIGFEDEPSPDEPPSSSLNADAPLVLGPATTLDLSRWSAISTLDPALDALLGGGVPTGYLTELTGESGSGKTQFLLSLLLSVQLPSPRGLAKNAIYISTEAPLSTSRLSQMLDSHPEFSAVVPKPSLQNILSINAMDLETQDHILNYQLPVVVARHNVGLVIIDSITSNYRAEHSSSSLSGLSARSGELAKRGQMLRNLAAAESIAVVVANQVSDRFEDTERPPVRIGGAATAGNGTPVSSSPSQRDPGLATASPLLRTRMQHSPGNLDPSSQHTALPSSPASSSPYAGDEDGPPHQQPPFDGSYLVGSPVRNDMLSLLHQQRFFTGWGDTRQSAFPTWSPYQRQPALKTPALGLVWATQIACRIALKKEERVATLDELVFADSAQQVAADGGDTSNQAEGKPSPEPEQSQPQLQSTNTVERDNDDGDETEPPHQAPPNKTTSPESTEETPAEPPPSTTPAAKDRLPPSHTLERPERPTRRIMKLVFAPWTGGGVYGKDDPGICDEVEFTIWEGGLRAVG</sequence>
<dbReference type="InterPro" id="IPR029058">
    <property type="entry name" value="AB_hydrolase_fold"/>
</dbReference>
<feature type="region of interest" description="Disordered" evidence="3">
    <location>
        <begin position="584"/>
        <end position="674"/>
    </location>
</feature>
<dbReference type="SMART" id="SM00382">
    <property type="entry name" value="AAA"/>
    <property type="match status" value="1"/>
</dbReference>
<dbReference type="Gene3D" id="3.40.50.300">
    <property type="entry name" value="P-loop containing nucleotide triphosphate hydrolases"/>
    <property type="match status" value="1"/>
</dbReference>
<feature type="compositionally biased region" description="Polar residues" evidence="3">
    <location>
        <begin position="601"/>
        <end position="612"/>
    </location>
</feature>
<dbReference type="InterPro" id="IPR013632">
    <property type="entry name" value="Rad51_C"/>
</dbReference>
<dbReference type="Proteomes" id="UP000234585">
    <property type="component" value="Unassembled WGS sequence"/>
</dbReference>
<protein>
    <recommendedName>
        <fullName evidence="4">RecA family profile 1 domain-containing protein</fullName>
    </recommendedName>
</protein>